<dbReference type="AlphaFoldDB" id="D7M5I0"/>
<gene>
    <name evidence="1" type="ORF">ARALYDRAFT_910799</name>
</gene>
<dbReference type="Proteomes" id="UP000008694">
    <property type="component" value="Unassembled WGS sequence"/>
</dbReference>
<organism evidence="2">
    <name type="scientific">Arabidopsis lyrata subsp. lyrata</name>
    <name type="common">Lyre-leaved rock-cress</name>
    <dbReference type="NCBI Taxonomy" id="81972"/>
    <lineage>
        <taxon>Eukaryota</taxon>
        <taxon>Viridiplantae</taxon>
        <taxon>Streptophyta</taxon>
        <taxon>Embryophyta</taxon>
        <taxon>Tracheophyta</taxon>
        <taxon>Spermatophyta</taxon>
        <taxon>Magnoliopsida</taxon>
        <taxon>eudicotyledons</taxon>
        <taxon>Gunneridae</taxon>
        <taxon>Pentapetalae</taxon>
        <taxon>rosids</taxon>
        <taxon>malvids</taxon>
        <taxon>Brassicales</taxon>
        <taxon>Brassicaceae</taxon>
        <taxon>Camelineae</taxon>
        <taxon>Arabidopsis</taxon>
    </lineage>
</organism>
<protein>
    <submittedName>
        <fullName evidence="1">Predicted protein</fullName>
    </submittedName>
</protein>
<evidence type="ECO:0000313" key="2">
    <source>
        <dbReference type="Proteomes" id="UP000008694"/>
    </source>
</evidence>
<accession>D7M5I0</accession>
<keyword evidence="2" id="KW-1185">Reference proteome</keyword>
<name>D7M5I0_ARALL</name>
<dbReference type="HOGENOM" id="CLU_2657839_0_0_1"/>
<dbReference type="EMBL" id="GL348718">
    <property type="protein sequence ID" value="EFH48517.1"/>
    <property type="molecule type" value="Genomic_DNA"/>
</dbReference>
<evidence type="ECO:0000313" key="1">
    <source>
        <dbReference type="EMBL" id="EFH48517.1"/>
    </source>
</evidence>
<proteinExistence type="predicted"/>
<dbReference type="Gramene" id="scaffold_602856.1">
    <property type="protein sequence ID" value="scaffold_602856.1"/>
    <property type="gene ID" value="scaffold_602856.1"/>
</dbReference>
<sequence length="76" mass="9106">MFPLIVVVFFTVRDHFSHVDFLSWDVTSDFEFFAFDSVDRMIWICVRPRILILKACQYLSYLFSESHRVHVSVMIV</sequence>
<reference evidence="2" key="1">
    <citation type="journal article" date="2011" name="Nat. Genet.">
        <title>The Arabidopsis lyrata genome sequence and the basis of rapid genome size change.</title>
        <authorList>
            <person name="Hu T.T."/>
            <person name="Pattyn P."/>
            <person name="Bakker E.G."/>
            <person name="Cao J."/>
            <person name="Cheng J.-F."/>
            <person name="Clark R.M."/>
            <person name="Fahlgren N."/>
            <person name="Fawcett J.A."/>
            <person name="Grimwood J."/>
            <person name="Gundlach H."/>
            <person name="Haberer G."/>
            <person name="Hollister J.D."/>
            <person name="Ossowski S."/>
            <person name="Ottilar R.P."/>
            <person name="Salamov A.A."/>
            <person name="Schneeberger K."/>
            <person name="Spannagl M."/>
            <person name="Wang X."/>
            <person name="Yang L."/>
            <person name="Nasrallah M.E."/>
            <person name="Bergelson J."/>
            <person name="Carrington J.C."/>
            <person name="Gaut B.S."/>
            <person name="Schmutz J."/>
            <person name="Mayer K.F.X."/>
            <person name="Van de Peer Y."/>
            <person name="Grigoriev I.V."/>
            <person name="Nordborg M."/>
            <person name="Weigel D."/>
            <person name="Guo Y.-L."/>
        </authorList>
    </citation>
    <scope>NUCLEOTIDE SEQUENCE [LARGE SCALE GENOMIC DNA]</scope>
    <source>
        <strain evidence="2">cv. MN47</strain>
    </source>
</reference>